<dbReference type="AlphaFoldDB" id="A0AAD5P4D1"/>
<evidence type="ECO:0000313" key="2">
    <source>
        <dbReference type="EMBL" id="KAI9198411.1"/>
    </source>
</evidence>
<reference evidence="2 3" key="1">
    <citation type="journal article" date="2022" name="Plant J.">
        <title>Strategies of tolerance reflected in two North American maple genomes.</title>
        <authorList>
            <person name="McEvoy S.L."/>
            <person name="Sezen U.U."/>
            <person name="Trouern-Trend A."/>
            <person name="McMahon S.M."/>
            <person name="Schaberg P.G."/>
            <person name="Yang J."/>
            <person name="Wegrzyn J.L."/>
            <person name="Swenson N.G."/>
        </authorList>
    </citation>
    <scope>NUCLEOTIDE SEQUENCE [LARGE SCALE GENOMIC DNA]</scope>
    <source>
        <strain evidence="2">91603</strain>
    </source>
</reference>
<name>A0AAD5P4D1_ACENE</name>
<protein>
    <submittedName>
        <fullName evidence="2">Uncharacterized protein</fullName>
    </submittedName>
</protein>
<dbReference type="EMBL" id="JAJSOW010000002">
    <property type="protein sequence ID" value="KAI9198411.1"/>
    <property type="molecule type" value="Genomic_DNA"/>
</dbReference>
<organism evidence="2 3">
    <name type="scientific">Acer negundo</name>
    <name type="common">Box elder</name>
    <dbReference type="NCBI Taxonomy" id="4023"/>
    <lineage>
        <taxon>Eukaryota</taxon>
        <taxon>Viridiplantae</taxon>
        <taxon>Streptophyta</taxon>
        <taxon>Embryophyta</taxon>
        <taxon>Tracheophyta</taxon>
        <taxon>Spermatophyta</taxon>
        <taxon>Magnoliopsida</taxon>
        <taxon>eudicotyledons</taxon>
        <taxon>Gunneridae</taxon>
        <taxon>Pentapetalae</taxon>
        <taxon>rosids</taxon>
        <taxon>malvids</taxon>
        <taxon>Sapindales</taxon>
        <taxon>Sapindaceae</taxon>
        <taxon>Hippocastanoideae</taxon>
        <taxon>Acereae</taxon>
        <taxon>Acer</taxon>
    </lineage>
</organism>
<gene>
    <name evidence="2" type="ORF">LWI28_015346</name>
</gene>
<evidence type="ECO:0000256" key="1">
    <source>
        <dbReference type="SAM" id="MobiDB-lite"/>
    </source>
</evidence>
<evidence type="ECO:0000313" key="3">
    <source>
        <dbReference type="Proteomes" id="UP001064489"/>
    </source>
</evidence>
<feature type="compositionally biased region" description="Polar residues" evidence="1">
    <location>
        <begin position="1"/>
        <end position="19"/>
    </location>
</feature>
<accession>A0AAD5P4D1</accession>
<feature type="region of interest" description="Disordered" evidence="1">
    <location>
        <begin position="1"/>
        <end position="20"/>
    </location>
</feature>
<proteinExistence type="predicted"/>
<keyword evidence="3" id="KW-1185">Reference proteome</keyword>
<dbReference type="Proteomes" id="UP001064489">
    <property type="component" value="Chromosome 13"/>
</dbReference>
<comment type="caution">
    <text evidence="2">The sequence shown here is derived from an EMBL/GenBank/DDBJ whole genome shotgun (WGS) entry which is preliminary data.</text>
</comment>
<sequence length="213" mass="23012">MTGQFPRNGRPSLSNTSTPAAAALSHSLNGAACSRSHMPHLMKSAPLSDVLPLESAGHFPTGLSLPAISSSCFSAHLPTDNPALGSIPSHHPMITRSKNGIFKPKAFSLSTFYLVEIVPIFAKIALQDLRWSKAMNGEFGALQANGTWSLVPFTICALQYLSNTIVGVEFYMDPPSIMGVKFYMDPLFLVEVEVYTLVGVEIRMDLASLVEVK</sequence>